<organism evidence="1 2">
    <name type="scientific">Arenibacter troitsensis</name>
    <dbReference type="NCBI Taxonomy" id="188872"/>
    <lineage>
        <taxon>Bacteria</taxon>
        <taxon>Pseudomonadati</taxon>
        <taxon>Bacteroidota</taxon>
        <taxon>Flavobacteriia</taxon>
        <taxon>Flavobacteriales</taxon>
        <taxon>Flavobacteriaceae</taxon>
        <taxon>Arenibacter</taxon>
    </lineage>
</organism>
<dbReference type="STRING" id="188872.SAMN03080602_01056"/>
<proteinExistence type="predicted"/>
<name>A0A1X7ITA1_9FLAO</name>
<accession>A0A1X7ITA1</accession>
<evidence type="ECO:0000313" key="1">
    <source>
        <dbReference type="EMBL" id="SMG18278.1"/>
    </source>
</evidence>
<dbReference type="EMBL" id="FXAO01000002">
    <property type="protein sequence ID" value="SMG18278.1"/>
    <property type="molecule type" value="Genomic_DNA"/>
</dbReference>
<gene>
    <name evidence="1" type="ORF">SAMN03080602_01056</name>
</gene>
<evidence type="ECO:0000313" key="2">
    <source>
        <dbReference type="Proteomes" id="UP000193420"/>
    </source>
</evidence>
<reference evidence="2" key="1">
    <citation type="submission" date="2017-04" db="EMBL/GenBank/DDBJ databases">
        <authorList>
            <person name="Varghese N."/>
            <person name="Submissions S."/>
        </authorList>
    </citation>
    <scope>NUCLEOTIDE SEQUENCE [LARGE SCALE GENOMIC DNA]</scope>
    <source>
        <strain evidence="2">DSM 19835</strain>
    </source>
</reference>
<dbReference type="AlphaFoldDB" id="A0A1X7ITA1"/>
<dbReference type="Proteomes" id="UP000193420">
    <property type="component" value="Unassembled WGS sequence"/>
</dbReference>
<protein>
    <submittedName>
        <fullName evidence="1">Uncharacterized protein</fullName>
    </submittedName>
</protein>
<keyword evidence="2" id="KW-1185">Reference proteome</keyword>
<sequence>MNCKVNKKYDVAGNVIGIGYTLNKYKILPKVMDLDSHKESMKLSSYENLFSYMNDQNLRQLMDI</sequence>